<evidence type="ECO:0000313" key="1">
    <source>
        <dbReference type="EMBL" id="PAV07457.1"/>
    </source>
</evidence>
<dbReference type="SUPFAM" id="SSF143602">
    <property type="entry name" value="STIV B116-like"/>
    <property type="match status" value="1"/>
</dbReference>
<dbReference type="EMBL" id="LWMS01000018">
    <property type="protein sequence ID" value="PWL08439.1"/>
    <property type="molecule type" value="Genomic_DNA"/>
</dbReference>
<dbReference type="OrthoDB" id="382272at2157"/>
<gene>
    <name evidence="1" type="ORF">ASJ82_02440</name>
    <name evidence="2" type="ORF">MSCUN_06610</name>
</gene>
<evidence type="ECO:0000313" key="3">
    <source>
        <dbReference type="Proteomes" id="UP000217528"/>
    </source>
</evidence>
<proteinExistence type="predicted"/>
<accession>A0A2A2HDI4</accession>
<name>A0A2A2HDI4_9EURY</name>
<reference evidence="1 3" key="2">
    <citation type="journal article" date="2017" name="BMC Genomics">
        <title>Genomic analysis of methanogenic archaea reveals a shift towards energy conservation.</title>
        <authorList>
            <person name="Gilmore S.P."/>
            <person name="Henske J.K."/>
            <person name="Sexton J.A."/>
            <person name="Solomon K.V."/>
            <person name="Seppala S."/>
            <person name="Yoo J.I."/>
            <person name="Huyett L.M."/>
            <person name="Pressman A."/>
            <person name="Cogan J.Z."/>
            <person name="Kivenson V."/>
            <person name="Peng X."/>
            <person name="Tan Y."/>
            <person name="Valentine D.L."/>
            <person name="O'Malley M.A."/>
        </authorList>
    </citation>
    <scope>NUCLEOTIDE SEQUENCE [LARGE SCALE GENOMIC DNA]</scope>
    <source>
        <strain evidence="1 3">1R-7</strain>
    </source>
</reference>
<evidence type="ECO:0000313" key="2">
    <source>
        <dbReference type="EMBL" id="PWL08439.1"/>
    </source>
</evidence>
<sequence>MIYITNAFSPKMLNPNEKQILNIRKSSYDEIQEVKYNNETISTIGHHNIAKHLGVRYNTMPIQVERNDVIYVVQCDPTINQYTYRKITIN</sequence>
<organism evidence="1 3">
    <name type="scientific">Methanosphaera cuniculi</name>
    <dbReference type="NCBI Taxonomy" id="1077256"/>
    <lineage>
        <taxon>Archaea</taxon>
        <taxon>Methanobacteriati</taxon>
        <taxon>Methanobacteriota</taxon>
        <taxon>Methanomada group</taxon>
        <taxon>Methanobacteria</taxon>
        <taxon>Methanobacteriales</taxon>
        <taxon>Methanobacteriaceae</taxon>
        <taxon>Methanosphaera</taxon>
    </lineage>
</organism>
<dbReference type="AlphaFoldDB" id="A0A2A2HDI4"/>
<dbReference type="RefSeq" id="WP_095608598.1">
    <property type="nucleotide sequence ID" value="NZ_CAUHCB010000005.1"/>
</dbReference>
<dbReference type="Proteomes" id="UP000246004">
    <property type="component" value="Unassembled WGS sequence"/>
</dbReference>
<protein>
    <submittedName>
        <fullName evidence="1">Uncharacterized protein</fullName>
    </submittedName>
</protein>
<reference evidence="2 4" key="1">
    <citation type="submission" date="2016-04" db="EMBL/GenBank/DDBJ databases">
        <title>Genome sequence of Methanosphaera cuniculi DSM 4103.</title>
        <authorList>
            <person name="Poehlein A."/>
            <person name="Seedorf H."/>
            <person name="Daniel R."/>
        </authorList>
    </citation>
    <scope>NUCLEOTIDE SEQUENCE [LARGE SCALE GENOMIC DNA]</scope>
    <source>
        <strain evidence="2 4">DSM 4103</strain>
    </source>
</reference>
<keyword evidence="3" id="KW-1185">Reference proteome</keyword>
<dbReference type="Proteomes" id="UP000217528">
    <property type="component" value="Unassembled WGS sequence"/>
</dbReference>
<dbReference type="EMBL" id="LMVN01000014">
    <property type="protein sequence ID" value="PAV07457.1"/>
    <property type="molecule type" value="Genomic_DNA"/>
</dbReference>
<evidence type="ECO:0000313" key="4">
    <source>
        <dbReference type="Proteomes" id="UP000246004"/>
    </source>
</evidence>
<dbReference type="InterPro" id="IPR037236">
    <property type="entry name" value="STIV_B116-like_sf"/>
</dbReference>
<comment type="caution">
    <text evidence="1">The sequence shown here is derived from an EMBL/GenBank/DDBJ whole genome shotgun (WGS) entry which is preliminary data.</text>
</comment>
<dbReference type="Gene3D" id="3.40.50.11170">
    <property type="entry name" value="Uncharacterised protein PF08960, DUF1874"/>
    <property type="match status" value="1"/>
</dbReference>